<dbReference type="InterPro" id="IPR011701">
    <property type="entry name" value="MFS"/>
</dbReference>
<feature type="transmembrane region" description="Helical" evidence="7">
    <location>
        <begin position="230"/>
        <end position="252"/>
    </location>
</feature>
<organism evidence="9 10">
    <name type="scientific">Streptomyces albipurpureus</name>
    <dbReference type="NCBI Taxonomy" id="2897419"/>
    <lineage>
        <taxon>Bacteria</taxon>
        <taxon>Bacillati</taxon>
        <taxon>Actinomycetota</taxon>
        <taxon>Actinomycetes</taxon>
        <taxon>Kitasatosporales</taxon>
        <taxon>Streptomycetaceae</taxon>
        <taxon>Streptomyces</taxon>
    </lineage>
</organism>
<gene>
    <name evidence="9" type="ORF">NBG84_26455</name>
</gene>
<comment type="subcellular location">
    <subcellularLocation>
        <location evidence="1">Cell membrane</location>
        <topology evidence="1">Multi-pass membrane protein</topology>
    </subcellularLocation>
</comment>
<evidence type="ECO:0000256" key="5">
    <source>
        <dbReference type="ARBA" id="ARBA00023251"/>
    </source>
</evidence>
<keyword evidence="10" id="KW-1185">Reference proteome</keyword>
<dbReference type="InterPro" id="IPR036259">
    <property type="entry name" value="MFS_trans_sf"/>
</dbReference>
<feature type="compositionally biased region" description="Polar residues" evidence="6">
    <location>
        <begin position="506"/>
        <end position="518"/>
    </location>
</feature>
<evidence type="ECO:0000256" key="7">
    <source>
        <dbReference type="SAM" id="Phobius"/>
    </source>
</evidence>
<dbReference type="Pfam" id="PF07690">
    <property type="entry name" value="MFS_1"/>
    <property type="match status" value="2"/>
</dbReference>
<feature type="transmembrane region" description="Helical" evidence="7">
    <location>
        <begin position="272"/>
        <end position="293"/>
    </location>
</feature>
<feature type="transmembrane region" description="Helical" evidence="7">
    <location>
        <begin position="109"/>
        <end position="132"/>
    </location>
</feature>
<feature type="transmembrane region" description="Helical" evidence="7">
    <location>
        <begin position="144"/>
        <end position="164"/>
    </location>
</feature>
<comment type="caution">
    <text evidence="9">The sequence shown here is derived from an EMBL/GenBank/DDBJ whole genome shotgun (WGS) entry which is preliminary data.</text>
</comment>
<name>A0ABT0UTQ9_9ACTN</name>
<feature type="transmembrane region" description="Helical" evidence="7">
    <location>
        <begin position="170"/>
        <end position="194"/>
    </location>
</feature>
<feature type="domain" description="Major facilitator superfamily (MFS) profile" evidence="8">
    <location>
        <begin position="19"/>
        <end position="497"/>
    </location>
</feature>
<feature type="transmembrane region" description="Helical" evidence="7">
    <location>
        <begin position="84"/>
        <end position="103"/>
    </location>
</feature>
<dbReference type="Gene3D" id="1.20.1720.10">
    <property type="entry name" value="Multidrug resistance protein D"/>
    <property type="match status" value="1"/>
</dbReference>
<dbReference type="PRINTS" id="PR01036">
    <property type="entry name" value="TCRTETB"/>
</dbReference>
<dbReference type="RefSeq" id="WP_250922108.1">
    <property type="nucleotide sequence ID" value="NZ_JAMQAW010000032.1"/>
</dbReference>
<evidence type="ECO:0000256" key="4">
    <source>
        <dbReference type="ARBA" id="ARBA00023136"/>
    </source>
</evidence>
<feature type="transmembrane region" description="Helical" evidence="7">
    <location>
        <begin position="17"/>
        <end position="37"/>
    </location>
</feature>
<dbReference type="Gene3D" id="1.20.1250.20">
    <property type="entry name" value="MFS general substrate transporter like domains"/>
    <property type="match status" value="1"/>
</dbReference>
<dbReference type="PANTHER" id="PTHR42718:SF42">
    <property type="entry name" value="EXPORT PROTEIN"/>
    <property type="match status" value="1"/>
</dbReference>
<reference evidence="9" key="1">
    <citation type="submission" date="2022-06" db="EMBL/GenBank/DDBJ databases">
        <title>Genome public.</title>
        <authorList>
            <person name="Sun Q."/>
        </authorList>
    </citation>
    <scope>NUCLEOTIDE SEQUENCE</scope>
    <source>
        <strain evidence="9">CWNU-1</strain>
    </source>
</reference>
<keyword evidence="2 7" id="KW-0812">Transmembrane</keyword>
<dbReference type="EMBL" id="JAMQAW010000032">
    <property type="protein sequence ID" value="MCM2391786.1"/>
    <property type="molecule type" value="Genomic_DNA"/>
</dbReference>
<keyword evidence="5" id="KW-0046">Antibiotic resistance</keyword>
<sequence length="542" mass="54914">MHPTVKDGPTTDDPRRWWMLGVLSLALFAIVLNNGLLNVAIPEMMRSLDADISEIQFIVDSYALALAGALLTAGTLSDRYGHKLATLTGTTVFGAGSLVGMLADGPGQLIAARALMGLGAAFIMPGTLAVLVHVFPPGERARAIGIWSGASALGVAAGPVVGGFLVGHFWWGSIFLVNIVPVAVVLVAGALLLPESSNSTPRRPDPIGALLGTAAMVGLVFGTIQVSKHGWSSIGPITGFLVALVAGVVFVLWERRHPSPMVDFDLLRRAPFIGASVSILLLMFGLAGTLFVLTQRLQFALGYGALRAGLAVMPVAFAVLLGTVVCPALVRRVGPGGSVAIGLGAGSVGILIVGTVGSGYPPVLIGLLLAGVGFGLAMGPTTDVVMSLVPPERSGATGSLDMTMQELGNALGVAVVGSVLAHSYTSEVTSSALPETAGQTLDSALRLAERTGGAAGQDIAATARAAFDQAAGVGLVVAAVGVALGALVAALLMPRRGGPPDEKSAVQVTEDTVATRTALSPVPAVEPKGAARGRTVHQGSSR</sequence>
<evidence type="ECO:0000256" key="1">
    <source>
        <dbReference type="ARBA" id="ARBA00004651"/>
    </source>
</evidence>
<dbReference type="SUPFAM" id="SSF103473">
    <property type="entry name" value="MFS general substrate transporter"/>
    <property type="match status" value="1"/>
</dbReference>
<feature type="transmembrane region" description="Helical" evidence="7">
    <location>
        <begin position="337"/>
        <end position="357"/>
    </location>
</feature>
<evidence type="ECO:0000256" key="2">
    <source>
        <dbReference type="ARBA" id="ARBA00022692"/>
    </source>
</evidence>
<feature type="transmembrane region" description="Helical" evidence="7">
    <location>
        <begin position="57"/>
        <end position="77"/>
    </location>
</feature>
<feature type="region of interest" description="Disordered" evidence="6">
    <location>
        <begin position="496"/>
        <end position="542"/>
    </location>
</feature>
<accession>A0ABT0UTQ9</accession>
<dbReference type="PROSITE" id="PS50850">
    <property type="entry name" value="MFS"/>
    <property type="match status" value="1"/>
</dbReference>
<dbReference type="CDD" id="cd17321">
    <property type="entry name" value="MFS_MMR_MDR_like"/>
    <property type="match status" value="1"/>
</dbReference>
<evidence type="ECO:0000313" key="9">
    <source>
        <dbReference type="EMBL" id="MCM2391786.1"/>
    </source>
</evidence>
<feature type="transmembrane region" description="Helical" evidence="7">
    <location>
        <begin position="363"/>
        <end position="386"/>
    </location>
</feature>
<dbReference type="InterPro" id="IPR020846">
    <property type="entry name" value="MFS_dom"/>
</dbReference>
<dbReference type="PANTHER" id="PTHR42718">
    <property type="entry name" value="MAJOR FACILITATOR SUPERFAMILY MULTIDRUG TRANSPORTER MFSC"/>
    <property type="match status" value="1"/>
</dbReference>
<feature type="transmembrane region" description="Helical" evidence="7">
    <location>
        <begin position="206"/>
        <end position="224"/>
    </location>
</feature>
<proteinExistence type="predicted"/>
<feature type="transmembrane region" description="Helical" evidence="7">
    <location>
        <begin position="470"/>
        <end position="493"/>
    </location>
</feature>
<dbReference type="Proteomes" id="UP001431429">
    <property type="component" value="Unassembled WGS sequence"/>
</dbReference>
<protein>
    <submittedName>
        <fullName evidence="9">MFS transporter</fullName>
    </submittedName>
</protein>
<keyword evidence="3 7" id="KW-1133">Transmembrane helix</keyword>
<evidence type="ECO:0000256" key="6">
    <source>
        <dbReference type="SAM" id="MobiDB-lite"/>
    </source>
</evidence>
<keyword evidence="4 7" id="KW-0472">Membrane</keyword>
<feature type="transmembrane region" description="Helical" evidence="7">
    <location>
        <begin position="305"/>
        <end position="330"/>
    </location>
</feature>
<evidence type="ECO:0000256" key="3">
    <source>
        <dbReference type="ARBA" id="ARBA00022989"/>
    </source>
</evidence>
<evidence type="ECO:0000259" key="8">
    <source>
        <dbReference type="PROSITE" id="PS50850"/>
    </source>
</evidence>
<evidence type="ECO:0000313" key="10">
    <source>
        <dbReference type="Proteomes" id="UP001431429"/>
    </source>
</evidence>